<protein>
    <submittedName>
        <fullName evidence="1">Uncharacterized protein</fullName>
    </submittedName>
</protein>
<dbReference type="Proteomes" id="UP001165122">
    <property type="component" value="Unassembled WGS sequence"/>
</dbReference>
<sequence>MSKMLKTAESVWGKHSSAIVTREGEILGNSDDEKTLQKGGEINPLQTPILLSIQAVSRRERSNAVRLGVESEEFTEGQYLCTGLDCYCRVEPDFYEAMALLHSRISRIIFKQPNSKSGGLGGCGGLERGIHSLKDTNHHFRVFKWSDE</sequence>
<accession>A0A9W7C875</accession>
<evidence type="ECO:0000313" key="2">
    <source>
        <dbReference type="Proteomes" id="UP001165122"/>
    </source>
</evidence>
<dbReference type="SUPFAM" id="SSF53927">
    <property type="entry name" value="Cytidine deaminase-like"/>
    <property type="match status" value="1"/>
</dbReference>
<dbReference type="GO" id="GO:0003824">
    <property type="term" value="F:catalytic activity"/>
    <property type="evidence" value="ECO:0007669"/>
    <property type="project" value="InterPro"/>
</dbReference>
<keyword evidence="2" id="KW-1185">Reference proteome</keyword>
<proteinExistence type="predicted"/>
<gene>
    <name evidence="1" type="ORF">TrLO_g15102</name>
</gene>
<dbReference type="AlphaFoldDB" id="A0A9W7C875"/>
<dbReference type="OrthoDB" id="3180714at2759"/>
<reference evidence="2" key="1">
    <citation type="journal article" date="2023" name="Commun. Biol.">
        <title>Genome analysis of Parmales, the sister group of diatoms, reveals the evolutionary specialization of diatoms from phago-mixotrophs to photoautotrophs.</title>
        <authorList>
            <person name="Ban H."/>
            <person name="Sato S."/>
            <person name="Yoshikawa S."/>
            <person name="Yamada K."/>
            <person name="Nakamura Y."/>
            <person name="Ichinomiya M."/>
            <person name="Sato N."/>
            <person name="Blanc-Mathieu R."/>
            <person name="Endo H."/>
            <person name="Kuwata A."/>
            <person name="Ogata H."/>
        </authorList>
    </citation>
    <scope>NUCLEOTIDE SEQUENCE [LARGE SCALE GENOMIC DNA]</scope>
    <source>
        <strain evidence="2">NIES 3700</strain>
    </source>
</reference>
<dbReference type="Gene3D" id="3.40.140.10">
    <property type="entry name" value="Cytidine Deaminase, domain 2"/>
    <property type="match status" value="1"/>
</dbReference>
<organism evidence="1 2">
    <name type="scientific">Triparma laevis f. longispina</name>
    <dbReference type="NCBI Taxonomy" id="1714387"/>
    <lineage>
        <taxon>Eukaryota</taxon>
        <taxon>Sar</taxon>
        <taxon>Stramenopiles</taxon>
        <taxon>Ochrophyta</taxon>
        <taxon>Bolidophyceae</taxon>
        <taxon>Parmales</taxon>
        <taxon>Triparmaceae</taxon>
        <taxon>Triparma</taxon>
    </lineage>
</organism>
<comment type="caution">
    <text evidence="1">The sequence shown here is derived from an EMBL/GenBank/DDBJ whole genome shotgun (WGS) entry which is preliminary data.</text>
</comment>
<evidence type="ECO:0000313" key="1">
    <source>
        <dbReference type="EMBL" id="GMI04820.1"/>
    </source>
</evidence>
<name>A0A9W7C875_9STRA</name>
<dbReference type="InterPro" id="IPR016193">
    <property type="entry name" value="Cytidine_deaminase-like"/>
</dbReference>
<dbReference type="EMBL" id="BRXW01000079">
    <property type="protein sequence ID" value="GMI04820.1"/>
    <property type="molecule type" value="Genomic_DNA"/>
</dbReference>